<keyword evidence="16" id="KW-1185">Reference proteome</keyword>
<evidence type="ECO:0000313" key="15">
    <source>
        <dbReference type="EMBL" id="NUU19219.1"/>
    </source>
</evidence>
<evidence type="ECO:0000256" key="6">
    <source>
        <dbReference type="ARBA" id="ARBA00022691"/>
    </source>
</evidence>
<comment type="caution">
    <text evidence="15">The sequence shown here is derived from an EMBL/GenBank/DDBJ whole genome shotgun (WGS) entry which is preliminary data.</text>
</comment>
<evidence type="ECO:0000256" key="7">
    <source>
        <dbReference type="ARBA" id="ARBA00022723"/>
    </source>
</evidence>
<comment type="catalytic activity">
    <reaction evidence="12">
        <text>small RNA 3'-end nucleotide + S-adenosyl-L-methionine = small RNA 3'-end 2'-O-methylnucleotide + S-adenosyl-L-homocysteine + H(+)</text>
        <dbReference type="Rhea" id="RHEA:37887"/>
        <dbReference type="Rhea" id="RHEA-COMP:10415"/>
        <dbReference type="Rhea" id="RHEA-COMP:10416"/>
        <dbReference type="ChEBI" id="CHEBI:15378"/>
        <dbReference type="ChEBI" id="CHEBI:57856"/>
        <dbReference type="ChEBI" id="CHEBI:59789"/>
        <dbReference type="ChEBI" id="CHEBI:74896"/>
        <dbReference type="ChEBI" id="CHEBI:74898"/>
        <dbReference type="EC" id="2.1.1.386"/>
    </reaction>
</comment>
<dbReference type="Gene3D" id="3.40.50.150">
    <property type="entry name" value="Vaccinia Virus protein VP39"/>
    <property type="match status" value="1"/>
</dbReference>
<dbReference type="EMBL" id="JABMCI010000070">
    <property type="protein sequence ID" value="NUU19219.1"/>
    <property type="molecule type" value="Genomic_DNA"/>
</dbReference>
<dbReference type="AlphaFoldDB" id="A0A7Y6A685"/>
<dbReference type="SUPFAM" id="SSF53335">
    <property type="entry name" value="S-adenosyl-L-methionine-dependent methyltransferases"/>
    <property type="match status" value="1"/>
</dbReference>
<evidence type="ECO:0000256" key="9">
    <source>
        <dbReference type="ARBA" id="ARBA00022884"/>
    </source>
</evidence>
<dbReference type="InterPro" id="IPR024740">
    <property type="entry name" value="Hen1_N"/>
</dbReference>
<dbReference type="EC" id="2.1.1.386" evidence="11"/>
<evidence type="ECO:0000256" key="1">
    <source>
        <dbReference type="ARBA" id="ARBA00001946"/>
    </source>
</evidence>
<dbReference type="InterPro" id="IPR013217">
    <property type="entry name" value="Methyltransf_12"/>
</dbReference>
<keyword evidence="9" id="KW-0694">RNA-binding</keyword>
<dbReference type="InterPro" id="IPR026610">
    <property type="entry name" value="Hen1"/>
</dbReference>
<feature type="domain" description="Hen1 N-terminal" evidence="14">
    <location>
        <begin position="1"/>
        <end position="240"/>
    </location>
</feature>
<evidence type="ECO:0000256" key="3">
    <source>
        <dbReference type="ARBA" id="ARBA00021330"/>
    </source>
</evidence>
<dbReference type="InterPro" id="IPR024026">
    <property type="entry name" value="3'-RNA_MeTfrase_Hen1_bac"/>
</dbReference>
<evidence type="ECO:0000313" key="16">
    <source>
        <dbReference type="Proteomes" id="UP000565724"/>
    </source>
</evidence>
<dbReference type="Proteomes" id="UP000565724">
    <property type="component" value="Unassembled WGS sequence"/>
</dbReference>
<evidence type="ECO:0000259" key="14">
    <source>
        <dbReference type="Pfam" id="PF12623"/>
    </source>
</evidence>
<dbReference type="GO" id="GO:0090486">
    <property type="term" value="F:small RNA 2'-O-methyltransferase activity"/>
    <property type="evidence" value="ECO:0007669"/>
    <property type="project" value="UniProtKB-EC"/>
</dbReference>
<comment type="similarity">
    <text evidence="2">Belongs to the methyltransferase superfamily. HEN1 family.</text>
</comment>
<dbReference type="GO" id="GO:0046872">
    <property type="term" value="F:metal ion binding"/>
    <property type="evidence" value="ECO:0007669"/>
    <property type="project" value="UniProtKB-KW"/>
</dbReference>
<dbReference type="Pfam" id="PF12623">
    <property type="entry name" value="Hen1_L"/>
    <property type="match status" value="1"/>
</dbReference>
<comment type="cofactor">
    <cofactor evidence="1">
        <name>Mg(2+)</name>
        <dbReference type="ChEBI" id="CHEBI:18420"/>
    </cofactor>
</comment>
<gene>
    <name evidence="15" type="ORF">HP550_18375</name>
</gene>
<dbReference type="Pfam" id="PF08242">
    <property type="entry name" value="Methyltransf_12"/>
    <property type="match status" value="1"/>
</dbReference>
<evidence type="ECO:0000256" key="5">
    <source>
        <dbReference type="ARBA" id="ARBA00022679"/>
    </source>
</evidence>
<evidence type="ECO:0000256" key="2">
    <source>
        <dbReference type="ARBA" id="ARBA00009026"/>
    </source>
</evidence>
<dbReference type="PANTHER" id="PTHR21404:SF3">
    <property type="entry name" value="SMALL RNA 2'-O-METHYLTRANSFERASE"/>
    <property type="match status" value="1"/>
</dbReference>
<organism evidence="15 16">
    <name type="scientific">Cellulomonas humilata</name>
    <dbReference type="NCBI Taxonomy" id="144055"/>
    <lineage>
        <taxon>Bacteria</taxon>
        <taxon>Bacillati</taxon>
        <taxon>Actinomycetota</taxon>
        <taxon>Actinomycetes</taxon>
        <taxon>Micrococcales</taxon>
        <taxon>Cellulomonadaceae</taxon>
        <taxon>Cellulomonas</taxon>
    </lineage>
</organism>
<keyword evidence="4 15" id="KW-0489">Methyltransferase</keyword>
<name>A0A7Y6A685_9CELL</name>
<sequence length="460" mass="49791">MFLTLTSTADSASDLGFLLHKHPDRVQAFDLSVGTAHVFYPESTDERCTVALLLEVDPVELARGNRFGDGFALGAYVNDRPYAASSLLAVALGRVFRSAMAGTCAARPDLVGVPLPLEIHVPAVPDDGDAALVARLFEPLGWQVSAGVGPLDPAVPAWGDSPYADVRLTGTFTVADALRHLYVLLPALDGGKHYWVGPDEVDKLVRSAGEWLGDHPERDWILRRSLAHRREYVADAVERLGVVEVPATPDEPSVPEVRPLSQVRREVVLAELRSARAASVVDLGCGEGALLRELLADPSFTRVVGADVSHRALRRAAERLGLDRMPDTVRARLTLLQSSVTYRDARLAGADAVVLMEVVEHVDADRLPSLERTVFGDARPRTVIVTTPNEEFNVRYPTLHAGTMRHTDHRFEWTRAQGEAWAAGVCAAYGYTFRAGAVGDVDPEVGPPTQLLVFTLGAAA</sequence>
<accession>A0A7Y6A685</accession>
<dbReference type="RefSeq" id="WP_175349122.1">
    <property type="nucleotide sequence ID" value="NZ_JABMCI010000070.1"/>
</dbReference>
<dbReference type="GO" id="GO:0003723">
    <property type="term" value="F:RNA binding"/>
    <property type="evidence" value="ECO:0007669"/>
    <property type="project" value="UniProtKB-KW"/>
</dbReference>
<keyword evidence="6" id="KW-0949">S-adenosyl-L-methionine</keyword>
<dbReference type="NCBIfam" id="TIGR04074">
    <property type="entry name" value="bacter_Hen1"/>
    <property type="match status" value="1"/>
</dbReference>
<feature type="domain" description="Methyltransferase type 12" evidence="13">
    <location>
        <begin position="281"/>
        <end position="371"/>
    </location>
</feature>
<keyword evidence="5 15" id="KW-0808">Transferase</keyword>
<reference evidence="15 16" key="1">
    <citation type="submission" date="2020-05" db="EMBL/GenBank/DDBJ databases">
        <title>Genome Sequencing of Type Strains.</title>
        <authorList>
            <person name="Lemaire J.F."/>
            <person name="Inderbitzin P."/>
            <person name="Gregorio O.A."/>
            <person name="Collins S.B."/>
            <person name="Wespe N."/>
            <person name="Knight-Connoni V."/>
        </authorList>
    </citation>
    <scope>NUCLEOTIDE SEQUENCE [LARGE SCALE GENOMIC DNA]</scope>
    <source>
        <strain evidence="15 16">ATCC 25174</strain>
    </source>
</reference>
<keyword evidence="10" id="KW-0943">RNA-mediated gene silencing</keyword>
<evidence type="ECO:0000256" key="8">
    <source>
        <dbReference type="ARBA" id="ARBA00022842"/>
    </source>
</evidence>
<dbReference type="GO" id="GO:0001510">
    <property type="term" value="P:RNA methylation"/>
    <property type="evidence" value="ECO:0007669"/>
    <property type="project" value="InterPro"/>
</dbReference>
<dbReference type="CDD" id="cd02440">
    <property type="entry name" value="AdoMet_MTases"/>
    <property type="match status" value="1"/>
</dbReference>
<protein>
    <recommendedName>
        <fullName evidence="3">Small RNA 2'-O-methyltransferase</fullName>
        <ecNumber evidence="11">2.1.1.386</ecNumber>
    </recommendedName>
</protein>
<evidence type="ECO:0000256" key="4">
    <source>
        <dbReference type="ARBA" id="ARBA00022603"/>
    </source>
</evidence>
<dbReference type="GO" id="GO:0031047">
    <property type="term" value="P:regulatory ncRNA-mediated gene silencing"/>
    <property type="evidence" value="ECO:0007669"/>
    <property type="project" value="UniProtKB-KW"/>
</dbReference>
<evidence type="ECO:0000256" key="10">
    <source>
        <dbReference type="ARBA" id="ARBA00023158"/>
    </source>
</evidence>
<evidence type="ECO:0000256" key="11">
    <source>
        <dbReference type="ARBA" id="ARBA00035025"/>
    </source>
</evidence>
<keyword evidence="8" id="KW-0460">Magnesium</keyword>
<keyword evidence="7" id="KW-0479">Metal-binding</keyword>
<dbReference type="InterPro" id="IPR038546">
    <property type="entry name" value="Hen1_N_sf"/>
</dbReference>
<dbReference type="Gene3D" id="3.30.1610.20">
    <property type="entry name" value="Hen1, N-terminal domain"/>
    <property type="match status" value="1"/>
</dbReference>
<evidence type="ECO:0000259" key="13">
    <source>
        <dbReference type="Pfam" id="PF08242"/>
    </source>
</evidence>
<evidence type="ECO:0000256" key="12">
    <source>
        <dbReference type="ARBA" id="ARBA00048418"/>
    </source>
</evidence>
<dbReference type="PANTHER" id="PTHR21404">
    <property type="entry name" value="HEN1"/>
    <property type="match status" value="1"/>
</dbReference>
<dbReference type="InterPro" id="IPR029063">
    <property type="entry name" value="SAM-dependent_MTases_sf"/>
</dbReference>
<proteinExistence type="inferred from homology"/>